<evidence type="ECO:0000259" key="9">
    <source>
        <dbReference type="Pfam" id="PF24597"/>
    </source>
</evidence>
<dbReference type="GO" id="GO:0006895">
    <property type="term" value="P:Golgi to endosome transport"/>
    <property type="evidence" value="ECO:0007669"/>
    <property type="project" value="InterPro"/>
</dbReference>
<dbReference type="Pfam" id="PF04118">
    <property type="entry name" value="Dopey_N"/>
    <property type="match status" value="1"/>
</dbReference>
<keyword evidence="2" id="KW-0813">Transport</keyword>
<protein>
    <submittedName>
        <fullName evidence="12">Uncharacterized protein</fullName>
    </submittedName>
</protein>
<keyword evidence="4" id="KW-0333">Golgi apparatus</keyword>
<dbReference type="EMBL" id="VCGU01000004">
    <property type="protein sequence ID" value="TRY77296.1"/>
    <property type="molecule type" value="Genomic_DNA"/>
</dbReference>
<comment type="similarity">
    <text evidence="6">Belongs to the DOP1 family.</text>
</comment>
<proteinExistence type="inferred from homology"/>
<evidence type="ECO:0000256" key="3">
    <source>
        <dbReference type="ARBA" id="ARBA00022927"/>
    </source>
</evidence>
<evidence type="ECO:0000313" key="13">
    <source>
        <dbReference type="Proteomes" id="UP000318571"/>
    </source>
</evidence>
<dbReference type="Proteomes" id="UP000318571">
    <property type="component" value="Chromosome 5"/>
</dbReference>
<feature type="domain" description="DOP1-like C-terminal" evidence="10">
    <location>
        <begin position="1832"/>
        <end position="2265"/>
    </location>
</feature>
<dbReference type="STRING" id="6832.A0A553PHY0"/>
<dbReference type="PANTHER" id="PTHR14042">
    <property type="entry name" value="DOPEY-RELATED"/>
    <property type="match status" value="1"/>
</dbReference>
<dbReference type="OMA" id="LHHGCNF"/>
<feature type="domain" description="DOP1-like TPR" evidence="11">
    <location>
        <begin position="1239"/>
        <end position="1627"/>
    </location>
</feature>
<dbReference type="GO" id="GO:0015031">
    <property type="term" value="P:protein transport"/>
    <property type="evidence" value="ECO:0007669"/>
    <property type="project" value="UniProtKB-KW"/>
</dbReference>
<keyword evidence="13" id="KW-1185">Reference proteome</keyword>
<feature type="region of interest" description="Disordered" evidence="7">
    <location>
        <begin position="580"/>
        <end position="663"/>
    </location>
</feature>
<comment type="subcellular location">
    <subcellularLocation>
        <location evidence="1">Golgi apparatus membrane</location>
        <topology evidence="1">Peripheral membrane protein</topology>
    </subcellularLocation>
</comment>
<keyword evidence="5" id="KW-0472">Membrane</keyword>
<dbReference type="InterPro" id="IPR040314">
    <property type="entry name" value="DOP1"/>
</dbReference>
<dbReference type="PANTHER" id="PTHR14042:SF24">
    <property type="entry name" value="PROTEIN DOPEY-1 HOMOLOG"/>
    <property type="match status" value="1"/>
</dbReference>
<evidence type="ECO:0000256" key="4">
    <source>
        <dbReference type="ARBA" id="ARBA00023034"/>
    </source>
</evidence>
<keyword evidence="3" id="KW-0653">Protein transport</keyword>
<dbReference type="GO" id="GO:0005829">
    <property type="term" value="C:cytosol"/>
    <property type="evidence" value="ECO:0007669"/>
    <property type="project" value="GOC"/>
</dbReference>
<dbReference type="InterPro" id="IPR007249">
    <property type="entry name" value="DOP1_N"/>
</dbReference>
<dbReference type="Pfam" id="PF24597">
    <property type="entry name" value="TPR_DOP1_M"/>
    <property type="match status" value="1"/>
</dbReference>
<dbReference type="GO" id="GO:0005768">
    <property type="term" value="C:endosome"/>
    <property type="evidence" value="ECO:0007669"/>
    <property type="project" value="TreeGrafter"/>
</dbReference>
<dbReference type="Pfam" id="PF24601">
    <property type="entry name" value="TPR_DOP1"/>
    <property type="match status" value="1"/>
</dbReference>
<dbReference type="InterPro" id="IPR056459">
    <property type="entry name" value="TPR_DOP1"/>
</dbReference>
<feature type="domain" description="DOP1-like middle TPR" evidence="9">
    <location>
        <begin position="322"/>
        <end position="554"/>
    </location>
</feature>
<feature type="region of interest" description="Disordered" evidence="7">
    <location>
        <begin position="1185"/>
        <end position="1228"/>
    </location>
</feature>
<comment type="caution">
    <text evidence="12">The sequence shown here is derived from an EMBL/GenBank/DDBJ whole genome shotgun (WGS) entry which is preliminary data.</text>
</comment>
<dbReference type="InterPro" id="IPR056457">
    <property type="entry name" value="DOP1_C"/>
</dbReference>
<evidence type="ECO:0000256" key="6">
    <source>
        <dbReference type="ARBA" id="ARBA00046326"/>
    </source>
</evidence>
<evidence type="ECO:0000259" key="8">
    <source>
        <dbReference type="Pfam" id="PF04118"/>
    </source>
</evidence>
<dbReference type="Pfam" id="PF24598">
    <property type="entry name" value="DOP1_C"/>
    <property type="match status" value="1"/>
</dbReference>
<accession>A0A553PHY0</accession>
<feature type="region of interest" description="Disordered" evidence="7">
    <location>
        <begin position="2264"/>
        <end position="2286"/>
    </location>
</feature>
<evidence type="ECO:0000256" key="7">
    <source>
        <dbReference type="SAM" id="MobiDB-lite"/>
    </source>
</evidence>
<name>A0A553PHY0_TIGCA</name>
<dbReference type="GO" id="GO:0005802">
    <property type="term" value="C:trans-Golgi network"/>
    <property type="evidence" value="ECO:0007669"/>
    <property type="project" value="TreeGrafter"/>
</dbReference>
<dbReference type="GO" id="GO:0000139">
    <property type="term" value="C:Golgi membrane"/>
    <property type="evidence" value="ECO:0007669"/>
    <property type="project" value="UniProtKB-SubCell"/>
</dbReference>
<evidence type="ECO:0000313" key="12">
    <source>
        <dbReference type="EMBL" id="TRY77296.1"/>
    </source>
</evidence>
<feature type="compositionally biased region" description="Polar residues" evidence="7">
    <location>
        <begin position="616"/>
        <end position="636"/>
    </location>
</feature>
<evidence type="ECO:0000259" key="11">
    <source>
        <dbReference type="Pfam" id="PF24601"/>
    </source>
</evidence>
<dbReference type="InterPro" id="IPR056458">
    <property type="entry name" value="TPR_DOP1_M"/>
</dbReference>
<evidence type="ECO:0000256" key="1">
    <source>
        <dbReference type="ARBA" id="ARBA00004395"/>
    </source>
</evidence>
<sequence>MSSIVMEEYELMGDSKYRSFMSLVDKALKSFEYTTEWADLIAALGKLNKVLISHMKFPIIPRRLVISKRLAHLGLDTRKNDFSTFMSFRLAQELFVYSAGLFPLFAHAAMHVRPTLLTVYETHFVPLGERLRPALNGFLSGVLPGLEEGSDHFDRTSKLLESVCEAVDPPVFYESIWECIASNQLIRLPAISFVLTHIDRKKSITEQKYLLGHDLDVMVLSVCSAVQDSSVLVQRNALDLLISTFPLHETFLKEDSMISIVTAACSVLLRRDMSLNRRLFNWLLGADCPMPSDGNSNFKKTHVRNESVSSMASTDSGESSPYFEFYSKQFLVASLRAILSKSLESKQNPDLKPYRLFLTLLEKPEIGPLVIDDLILDVFRALYHAYKIDPDKVREDHSVGRKVVRVNQGNNRDQEDKKNRQELIKSANLLFGSFESFYIWDFCGEQFKKACHNRYHIGDSFTEDVNQIGCEEATVLEMCSVIEFLLDIVSIETYVETHSEHLPDLFHKIMSVMQERCDHLNASEITKTLHLTKRILSKIQPAWNAWDAQEHRDEDFEEDQDDIGLEADKDAEQASEIWSKIAKDDHDSSDSSGEIESEPRDAATPTELGKEAVESLETTPSHSNIGSDPKTSPVSRSSEDYSAETIEPKPHLRKKSSSVSTNHSTKVMQAHDVLMAHCSLGFQDFFVKLMETKIFGSGFDVMETLFRLMRRPNDTFEERTKYLENMLEDKEFRRSSTHELEEENVLKKLHTLNLPLRDHLGHYEEALAVSCQILVDLSSIPTVIRQGQRHSVEADNKVEAMYGCSIDHIPDWLKHLLICACLLDSNQAVLQLNCVNALLEMIGLLQSSLTVSKTAKKKQPNNVLIVMMPLVKEAHYHCIMKQTFVSQIIALKLWEGLGSMEPVHHQRCVTLLHQLHNLAPIPQMVERILARSLGYGPRISETSSTVDAYQRFTLLWHLSRDIEAKGNSRNTKTFDVCLLKMLDNLNLSSGPLKALSQSWLVHALARGDIARLMEPLFLTLLDPSTARVSVLHAKIEHLDTVDTTDGVKPEFERSISDENRVPANNHTPTSGSHRIYAISSSNKEVVYHVSADSSSQKDRTDKAKKIFALTKFYKSKKSHKLSPNKRKKQINSGLDMAQPAELTSFSLNVNPFALVPPEVEDYSYFTRGYGPGPATPSITSDLPSSISAFSAPSSPTSTRINDSDTESEQPTICSENDPSKEQLDSSSYSSAGSKNLAIHPLHSHLLLYCQVCDSRQILYTMGCIKNIIMTNPRLAICTLSSTNLSSTSSTRNNQIQMLLARHRKSVFGKNFVGPLSTENMTTYRNSTLIEVLISTLLYYLRSYYPNLGQVRLSDDEIQTNREVQLMSIDILSVLVSELVLVVQDNGKAYATYISDLFGRCKVQKVVLHSLLAGINDMRDNPRRPEEEETLAFTEDILKFNEIYSTAQGSNNGVTSDRISNYSEAFQVQVLRLLLSLIMLEQAIGHQNKDKIRGTAVLGNDLDASGRSTPVHGASSNPILRYHNDHVIPDQPMFLFSIVSALRQEKMRHLHSHWTSLVTSCLPFLGKSLSQNVLEVTAQLCRNLEQLSHFYKCDKNSSLKNSLGQIPADYIVTQLEALTMIYHHCLLDSSSQISTTFTSAGASSSTNSNNTGIAQGNQSVEILSNLLHVFLSTTDTKSLASKSLTDSSSTDTLMIARKVLLSTLPRLVNTVGILWNAITSVAKSDSSCVLIGAPKTVKTRLLDMISPLAQNHPVPFMSAVGTAWQERKSHGSPGMVKHPLPVCNDDQKVLVELIGSIRALPVATVIQTVRQVLKHPSNVTGHKINVEVSVLQFFYAYLAQCSIVQIFESWSNLAGLLKDCLALAPPAIFLALAILNQFVHRSPNMSDRKEQKELQEIAGKLIEACAQIGGACLEQTTWLRRNLEVNYDLLVDFEQTDLDLTDSSTKTNSDSKEMDRKLQSHYAVPALSLLGELLAPLLDIIYQSEEKERVIPLLYNVMVNVIPYLKTHTTGSVTSFRACSRLLAELSEYQYTRKAWKKEGMDLLLDPAFFQMDLPSLQHWRVTVDNLMTHDKTTFKELMTKVANISQSGALNLFSTKDQEVEQRALLLRRLAFVIFCSEVDQYQKQMPEIQERLADSLRSISNNPALPSAVFLCFRVILVRMSSQHVTSLWPIIITEMVQIFSYLEQELSTDSEEWSTHLKRMSTLDSSWVMSAGASGLAAHNSPGWMALFLGVCKLLDLALALPAQTLPQFQMYKWAFVSESSESSPNLEDTKREENDKPNGHHPAFPHQDFVPYVVRVARLLLHKVSISLFLIEDKVHPVKLTEGQPILTMTSIGSLEDLGPFFASICENVTRQQTKTKKNRAHRNREKTWSTEKPTNDIIDAILEKDFLEPWPKNPVT</sequence>
<feature type="compositionally biased region" description="Basic and acidic residues" evidence="7">
    <location>
        <begin position="2270"/>
        <end position="2281"/>
    </location>
</feature>
<organism evidence="12 13">
    <name type="scientific">Tigriopus californicus</name>
    <name type="common">Marine copepod</name>
    <dbReference type="NCBI Taxonomy" id="6832"/>
    <lineage>
        <taxon>Eukaryota</taxon>
        <taxon>Metazoa</taxon>
        <taxon>Ecdysozoa</taxon>
        <taxon>Arthropoda</taxon>
        <taxon>Crustacea</taxon>
        <taxon>Multicrustacea</taxon>
        <taxon>Hexanauplia</taxon>
        <taxon>Copepoda</taxon>
        <taxon>Harpacticoida</taxon>
        <taxon>Harpacticidae</taxon>
        <taxon>Tigriopus</taxon>
    </lineage>
</organism>
<gene>
    <name evidence="12" type="ORF">TCAL_11829</name>
</gene>
<evidence type="ECO:0000256" key="5">
    <source>
        <dbReference type="ARBA" id="ARBA00023136"/>
    </source>
</evidence>
<evidence type="ECO:0000256" key="2">
    <source>
        <dbReference type="ARBA" id="ARBA00022448"/>
    </source>
</evidence>
<evidence type="ECO:0000259" key="10">
    <source>
        <dbReference type="Pfam" id="PF24598"/>
    </source>
</evidence>
<feature type="compositionally biased region" description="Low complexity" evidence="7">
    <location>
        <begin position="1185"/>
        <end position="1198"/>
    </location>
</feature>
<feature type="domain" description="DOP1 N-terminal" evidence="8">
    <location>
        <begin position="14"/>
        <end position="287"/>
    </location>
</feature>
<reference evidence="12 13" key="1">
    <citation type="journal article" date="2018" name="Nat. Ecol. Evol.">
        <title>Genomic signatures of mitonuclear coevolution across populations of Tigriopus californicus.</title>
        <authorList>
            <person name="Barreto F.S."/>
            <person name="Watson E.T."/>
            <person name="Lima T.G."/>
            <person name="Willett C.S."/>
            <person name="Edmands S."/>
            <person name="Li W."/>
            <person name="Burton R.S."/>
        </authorList>
    </citation>
    <scope>NUCLEOTIDE SEQUENCE [LARGE SCALE GENOMIC DNA]</scope>
    <source>
        <strain evidence="12 13">San Diego</strain>
    </source>
</reference>